<feature type="domain" description="DUF6965" evidence="1">
    <location>
        <begin position="25"/>
        <end position="90"/>
    </location>
</feature>
<name>A0A562MYJ6_9SPHI</name>
<dbReference type="AlphaFoldDB" id="A0A562MYJ6"/>
<dbReference type="InterPro" id="IPR054238">
    <property type="entry name" value="DUF6965"/>
</dbReference>
<reference evidence="2 3" key="1">
    <citation type="journal article" date="2015" name="Stand. Genomic Sci.">
        <title>Genomic Encyclopedia of Bacterial and Archaeal Type Strains, Phase III: the genomes of soil and plant-associated and newly described type strains.</title>
        <authorList>
            <person name="Whitman W.B."/>
            <person name="Woyke T."/>
            <person name="Klenk H.P."/>
            <person name="Zhou Y."/>
            <person name="Lilburn T.G."/>
            <person name="Beck B.J."/>
            <person name="De Vos P."/>
            <person name="Vandamme P."/>
            <person name="Eisen J.A."/>
            <person name="Garrity G."/>
            <person name="Hugenholtz P."/>
            <person name="Kyrpides N.C."/>
        </authorList>
    </citation>
    <scope>NUCLEOTIDE SEQUENCE [LARGE SCALE GENOMIC DNA]</scope>
    <source>
        <strain evidence="2 3">CGMCC 1.6855</strain>
    </source>
</reference>
<proteinExistence type="predicted"/>
<comment type="caution">
    <text evidence="2">The sequence shown here is derived from an EMBL/GenBank/DDBJ whole genome shotgun (WGS) entry which is preliminary data.</text>
</comment>
<evidence type="ECO:0000313" key="3">
    <source>
        <dbReference type="Proteomes" id="UP000315908"/>
    </source>
</evidence>
<protein>
    <recommendedName>
        <fullName evidence="1">DUF6965 domain-containing protein</fullName>
    </recommendedName>
</protein>
<dbReference type="Proteomes" id="UP000315908">
    <property type="component" value="Unassembled WGS sequence"/>
</dbReference>
<sequence>MHLWICTGHSEEVGDKDLKRYFCGMTPEELQQYFQSKDLPESLEIQQDMQVFDVQRFLSTSFIHVGLWKKDLSKCPSWIRLLKFKDALENKEEA</sequence>
<dbReference type="Pfam" id="PF22292">
    <property type="entry name" value="DUF6965"/>
    <property type="match status" value="1"/>
</dbReference>
<dbReference type="EMBL" id="VLKR01000002">
    <property type="protein sequence ID" value="TWI24987.1"/>
    <property type="molecule type" value="Genomic_DNA"/>
</dbReference>
<evidence type="ECO:0000259" key="1">
    <source>
        <dbReference type="Pfam" id="PF22292"/>
    </source>
</evidence>
<gene>
    <name evidence="2" type="ORF">IQ31_00577</name>
</gene>
<organism evidence="2 3">
    <name type="scientific">Sphingobacterium siyangense</name>
    <dbReference type="NCBI Taxonomy" id="459529"/>
    <lineage>
        <taxon>Bacteria</taxon>
        <taxon>Pseudomonadati</taxon>
        <taxon>Bacteroidota</taxon>
        <taxon>Sphingobacteriia</taxon>
        <taxon>Sphingobacteriales</taxon>
        <taxon>Sphingobacteriaceae</taxon>
        <taxon>Sphingobacterium</taxon>
    </lineage>
</organism>
<evidence type="ECO:0000313" key="2">
    <source>
        <dbReference type="EMBL" id="TWI24987.1"/>
    </source>
</evidence>
<accession>A0A562MYJ6</accession>